<comment type="cofactor">
    <cofactor evidence="2 3">
        <name>Zn(2+)</name>
        <dbReference type="ChEBI" id="CHEBI:29105"/>
    </cofactor>
    <text evidence="2 3">Binds 1 zinc ion per subunit.</text>
</comment>
<dbReference type="InterPro" id="IPR001506">
    <property type="entry name" value="Peptidase_M12A"/>
</dbReference>
<feature type="domain" description="Peptidase M12A" evidence="5">
    <location>
        <begin position="53"/>
        <end position="262"/>
    </location>
</feature>
<dbReference type="GO" id="GO:0006508">
    <property type="term" value="P:proteolysis"/>
    <property type="evidence" value="ECO:0007669"/>
    <property type="project" value="UniProtKB-KW"/>
</dbReference>
<keyword evidence="7" id="KW-1185">Reference proteome</keyword>
<feature type="binding site" evidence="2">
    <location>
        <position position="167"/>
    </location>
    <ligand>
        <name>Zn(2+)</name>
        <dbReference type="ChEBI" id="CHEBI:29105"/>
        <note>catalytic</note>
    </ligand>
</feature>
<sequence>MCSKSLLIAQMSQGRPISLYDQPGNFHRGPGDIANLWSGFTFGLPLFRGPMRNAIKPNSPNRWTRYSNDRGQFIIPYIISGKFDSFEHTTISRAMMAIAENTCIKFERRSGEADYVDLRNERGEGCYTVVGRSAGRNTVMLETNEVATCLEFDIVIHELMHTIGLWHEQMRYDRDEYIKIHYENISPAFINQFEKVPDTDSTTYGVKYDYQSVMHYAKDAFATAAGKITMETLDKQFQDVIGRVKDASPGDYVKICNIYACQTCMGIPFTPGQSRPTEGQKVVTLGPPTVPTPGTTPETLPTRTTTTEPSTTSPKGTPAKDRKEGDQTRPTPALPIILPLINNNWWWKNTPAPPLRRERSERDGEKRRGNKEQKGGKERGKGREREEERGKGREREEERGKGREREEERGKGRKREEERGREEKETHRNDRTNPK</sequence>
<dbReference type="GO" id="GO:0008270">
    <property type="term" value="F:zinc ion binding"/>
    <property type="evidence" value="ECO:0007669"/>
    <property type="project" value="UniProtKB-UniRule"/>
</dbReference>
<dbReference type="PANTHER" id="PTHR10127">
    <property type="entry name" value="DISCOIDIN, CUB, EGF, LAMININ , AND ZINC METALLOPROTEASE DOMAIN CONTAINING"/>
    <property type="match status" value="1"/>
</dbReference>
<feature type="compositionally biased region" description="Basic and acidic residues" evidence="4">
    <location>
        <begin position="355"/>
        <end position="435"/>
    </location>
</feature>
<protein>
    <recommendedName>
        <fullName evidence="3">Metalloendopeptidase</fullName>
        <ecNumber evidence="3">3.4.24.-</ecNumber>
    </recommendedName>
</protein>
<name>A0ABD2LXJ9_9BILA</name>
<dbReference type="EC" id="3.4.24.-" evidence="3"/>
<dbReference type="InterPro" id="IPR034035">
    <property type="entry name" value="Astacin-like_dom"/>
</dbReference>
<dbReference type="EMBL" id="JBICBT010000258">
    <property type="protein sequence ID" value="KAL3118989.1"/>
    <property type="molecule type" value="Genomic_DNA"/>
</dbReference>
<dbReference type="SUPFAM" id="SSF55486">
    <property type="entry name" value="Metalloproteases ('zincins'), catalytic domain"/>
    <property type="match status" value="1"/>
</dbReference>
<accession>A0ABD2LXJ9</accession>
<evidence type="ECO:0000256" key="3">
    <source>
        <dbReference type="RuleBase" id="RU361183"/>
    </source>
</evidence>
<dbReference type="PROSITE" id="PS51864">
    <property type="entry name" value="ASTACIN"/>
    <property type="match status" value="1"/>
</dbReference>
<feature type="compositionally biased region" description="Basic and acidic residues" evidence="4">
    <location>
        <begin position="318"/>
        <end position="327"/>
    </location>
</feature>
<feature type="compositionally biased region" description="Low complexity" evidence="4">
    <location>
        <begin position="334"/>
        <end position="347"/>
    </location>
</feature>
<dbReference type="GO" id="GO:0004222">
    <property type="term" value="F:metalloendopeptidase activity"/>
    <property type="evidence" value="ECO:0007669"/>
    <property type="project" value="UniProtKB-UniRule"/>
</dbReference>
<proteinExistence type="predicted"/>
<dbReference type="InterPro" id="IPR006026">
    <property type="entry name" value="Peptidase_Metallo"/>
</dbReference>
<evidence type="ECO:0000259" key="5">
    <source>
        <dbReference type="PROSITE" id="PS51864"/>
    </source>
</evidence>
<dbReference type="Gene3D" id="3.40.390.10">
    <property type="entry name" value="Collagenase (Catalytic Domain)"/>
    <property type="match status" value="1"/>
</dbReference>
<evidence type="ECO:0000313" key="7">
    <source>
        <dbReference type="Proteomes" id="UP001620626"/>
    </source>
</evidence>
<evidence type="ECO:0000256" key="4">
    <source>
        <dbReference type="SAM" id="MobiDB-lite"/>
    </source>
</evidence>
<dbReference type="PRINTS" id="PR00480">
    <property type="entry name" value="ASTACIN"/>
</dbReference>
<dbReference type="AlphaFoldDB" id="A0ABD2LXJ9"/>
<reference evidence="6 7" key="1">
    <citation type="submission" date="2024-10" db="EMBL/GenBank/DDBJ databases">
        <authorList>
            <person name="Kim D."/>
        </authorList>
    </citation>
    <scope>NUCLEOTIDE SEQUENCE [LARGE SCALE GENOMIC DNA]</scope>
    <source>
        <strain evidence="6">BH-2024</strain>
    </source>
</reference>
<keyword evidence="1" id="KW-1015">Disulfide bond</keyword>
<evidence type="ECO:0000256" key="1">
    <source>
        <dbReference type="ARBA" id="ARBA00023157"/>
    </source>
</evidence>
<dbReference type="SMART" id="SM00235">
    <property type="entry name" value="ZnMc"/>
    <property type="match status" value="1"/>
</dbReference>
<organism evidence="6 7">
    <name type="scientific">Heterodera trifolii</name>
    <dbReference type="NCBI Taxonomy" id="157864"/>
    <lineage>
        <taxon>Eukaryota</taxon>
        <taxon>Metazoa</taxon>
        <taxon>Ecdysozoa</taxon>
        <taxon>Nematoda</taxon>
        <taxon>Chromadorea</taxon>
        <taxon>Rhabditida</taxon>
        <taxon>Tylenchina</taxon>
        <taxon>Tylenchomorpha</taxon>
        <taxon>Tylenchoidea</taxon>
        <taxon>Heteroderidae</taxon>
        <taxon>Heteroderinae</taxon>
        <taxon>Heterodera</taxon>
    </lineage>
</organism>
<keyword evidence="2 3" id="KW-0482">Metalloprotease</keyword>
<dbReference type="PANTHER" id="PTHR10127:SF880">
    <property type="entry name" value="ZINC METALLOPROTEINASE NAS-5"/>
    <property type="match status" value="1"/>
</dbReference>
<evidence type="ECO:0000256" key="2">
    <source>
        <dbReference type="PROSITE-ProRule" id="PRU01211"/>
    </source>
</evidence>
<gene>
    <name evidence="6" type="ORF">niasHT_003772</name>
</gene>
<keyword evidence="2 3" id="KW-0479">Metal-binding</keyword>
<feature type="binding site" evidence="2">
    <location>
        <position position="161"/>
    </location>
    <ligand>
        <name>Zn(2+)</name>
        <dbReference type="ChEBI" id="CHEBI:29105"/>
        <note>catalytic</note>
    </ligand>
</feature>
<feature type="binding site" evidence="2">
    <location>
        <position position="157"/>
    </location>
    <ligand>
        <name>Zn(2+)</name>
        <dbReference type="ChEBI" id="CHEBI:29105"/>
        <note>catalytic</note>
    </ligand>
</feature>
<dbReference type="CDD" id="cd04280">
    <property type="entry name" value="ZnMc_astacin_like"/>
    <property type="match status" value="1"/>
</dbReference>
<comment type="caution">
    <text evidence="6">The sequence shown here is derived from an EMBL/GenBank/DDBJ whole genome shotgun (WGS) entry which is preliminary data.</text>
</comment>
<evidence type="ECO:0000313" key="6">
    <source>
        <dbReference type="EMBL" id="KAL3118989.1"/>
    </source>
</evidence>
<keyword evidence="2 3" id="KW-0378">Hydrolase</keyword>
<dbReference type="Proteomes" id="UP001620626">
    <property type="component" value="Unassembled WGS sequence"/>
</dbReference>
<feature type="active site" evidence="2">
    <location>
        <position position="158"/>
    </location>
</feature>
<dbReference type="InterPro" id="IPR024079">
    <property type="entry name" value="MetalloPept_cat_dom_sf"/>
</dbReference>
<keyword evidence="2 3" id="KW-0862">Zinc</keyword>
<feature type="compositionally biased region" description="Low complexity" evidence="4">
    <location>
        <begin position="281"/>
        <end position="317"/>
    </location>
</feature>
<comment type="caution">
    <text evidence="2">Lacks conserved residue(s) required for the propagation of feature annotation.</text>
</comment>
<keyword evidence="2 3" id="KW-0645">Protease</keyword>
<feature type="region of interest" description="Disordered" evidence="4">
    <location>
        <begin position="271"/>
        <end position="435"/>
    </location>
</feature>
<dbReference type="Pfam" id="PF01400">
    <property type="entry name" value="Astacin"/>
    <property type="match status" value="1"/>
</dbReference>